<sequence>MRIPKDYFSRVYAGWLGKVIGIRLGAPVEGWTYEKIARVYGELTDYPMAFRNFAADDDSNGPIFFARALEDCRDLTAFSAQDVGEALLNYAPFEHGFFWWGGYGVSTEHTAYLNLRSGIPAPRSGSSAQNGKTVAEQIGGQIFIDPWGLVAPGDPELAAGLARKAASVTHDGEGVYGGIFVACCISLAFTLKDIKDVMARALTFIPAQSEYARVVEAVSAFYRAHPEDWRACFGFVKANFGYDKYPGNCHIIPNAGVMALAMLYGGGDFSRTITICNMCGWDTDCNAGNVGCIMGVLCGLEGIDEKWIKPIGDFLACSSVLGALNAQDIPYGAGFFARMAYRLAGEEMPEAWQEVLSGPQQRCHFEFPGSTHALRVQTSGLYHLANSQEQAHTGCRSLRWVIGNAASGELHYLYKQTYYRPEDFDDSRYDPAFSPLVYPGQRLHLSIRPGLEPGEMAAWAQPYVRDGRTGEVVTGQWVALDQPRWYELSLQIPAGSGLIGQAGVILCGRGKGFETSSLTVYVDDLYFDGTPEYTVDFARENIEVWNGALHQEISQFTRLKGVAYLEGDCLGVSCHDFGAVYTGGDFEDYSCSATLEPVIGQWHLLNFRVQGAIRSYAAGFAPDGRLVLMKNQNGYRVLCSCPFPWEHAKRYRLRISARGAALSLAVDGQTLLSYEDGDAPYLRGAVGLCVLEGSHCRYRDLKVAGPV</sequence>
<reference evidence="4" key="1">
    <citation type="submission" date="2020-08" db="EMBL/GenBank/DDBJ databases">
        <title>Genome public.</title>
        <authorList>
            <person name="Liu C."/>
            <person name="Sun Q."/>
        </authorList>
    </citation>
    <scope>NUCLEOTIDE SEQUENCE</scope>
    <source>
        <strain evidence="4">NSJ-44</strain>
    </source>
</reference>
<feature type="binding site" evidence="3">
    <location>
        <position position="57"/>
    </location>
    <ligand>
        <name>Mg(2+)</name>
        <dbReference type="ChEBI" id="CHEBI:18420"/>
        <label>1</label>
    </ligand>
</feature>
<dbReference type="Gene3D" id="2.60.120.560">
    <property type="entry name" value="Exo-inulinase, domain 1"/>
    <property type="match status" value="1"/>
</dbReference>
<dbReference type="Proteomes" id="UP000654279">
    <property type="component" value="Unassembled WGS sequence"/>
</dbReference>
<dbReference type="SUPFAM" id="SSF101478">
    <property type="entry name" value="ADP-ribosylglycohydrolase"/>
    <property type="match status" value="1"/>
</dbReference>
<keyword evidence="5" id="KW-1185">Reference proteome</keyword>
<dbReference type="Pfam" id="PF03747">
    <property type="entry name" value="ADP_ribosyl_GH"/>
    <property type="match status" value="1"/>
</dbReference>
<dbReference type="EMBL" id="JACRSO010000005">
    <property type="protein sequence ID" value="MBC8529884.1"/>
    <property type="molecule type" value="Genomic_DNA"/>
</dbReference>
<comment type="caution">
    <text evidence="4">The sequence shown here is derived from an EMBL/GenBank/DDBJ whole genome shotgun (WGS) entry which is preliminary data.</text>
</comment>
<comment type="cofactor">
    <cofactor evidence="3">
        <name>Mg(2+)</name>
        <dbReference type="ChEBI" id="CHEBI:18420"/>
    </cofactor>
    <text evidence="3">Binds 2 magnesium ions per subunit.</text>
</comment>
<comment type="similarity">
    <text evidence="1">Belongs to the ADP-ribosylglycohydrolase family.</text>
</comment>
<dbReference type="AlphaFoldDB" id="A0A926D1P2"/>
<dbReference type="PANTHER" id="PTHR16222">
    <property type="entry name" value="ADP-RIBOSYLGLYCOHYDROLASE"/>
    <property type="match status" value="1"/>
</dbReference>
<dbReference type="InterPro" id="IPR050792">
    <property type="entry name" value="ADP-ribosylglycohydrolase"/>
</dbReference>
<dbReference type="Gene3D" id="1.10.4080.10">
    <property type="entry name" value="ADP-ribosylation/Crystallin J1"/>
    <property type="match status" value="1"/>
</dbReference>
<gene>
    <name evidence="4" type="ORF">H8699_10635</name>
</gene>
<evidence type="ECO:0000256" key="1">
    <source>
        <dbReference type="ARBA" id="ARBA00010702"/>
    </source>
</evidence>
<evidence type="ECO:0000256" key="2">
    <source>
        <dbReference type="ARBA" id="ARBA00022801"/>
    </source>
</evidence>
<dbReference type="GO" id="GO:0046872">
    <property type="term" value="F:metal ion binding"/>
    <property type="evidence" value="ECO:0007669"/>
    <property type="project" value="UniProtKB-KW"/>
</dbReference>
<evidence type="ECO:0000256" key="3">
    <source>
        <dbReference type="PIRSR" id="PIRSR605502-1"/>
    </source>
</evidence>
<dbReference type="InterPro" id="IPR005502">
    <property type="entry name" value="Ribosyl_crysJ1"/>
</dbReference>
<organism evidence="4 5">
    <name type="scientific">Luoshenia tenuis</name>
    <dbReference type="NCBI Taxonomy" id="2763654"/>
    <lineage>
        <taxon>Bacteria</taxon>
        <taxon>Bacillati</taxon>
        <taxon>Bacillota</taxon>
        <taxon>Clostridia</taxon>
        <taxon>Christensenellales</taxon>
        <taxon>Christensenellaceae</taxon>
        <taxon>Luoshenia</taxon>
    </lineage>
</organism>
<dbReference type="PANTHER" id="PTHR16222:SF24">
    <property type="entry name" value="ADP-RIBOSYLHYDROLASE ARH3"/>
    <property type="match status" value="1"/>
</dbReference>
<keyword evidence="3" id="KW-0460">Magnesium</keyword>
<keyword evidence="2" id="KW-0378">Hydrolase</keyword>
<keyword evidence="3" id="KW-0479">Metal-binding</keyword>
<accession>A0A926D1P2</accession>
<evidence type="ECO:0000313" key="4">
    <source>
        <dbReference type="EMBL" id="MBC8529884.1"/>
    </source>
</evidence>
<name>A0A926D1P2_9FIRM</name>
<dbReference type="RefSeq" id="WP_249285670.1">
    <property type="nucleotide sequence ID" value="NZ_JACRSO010000005.1"/>
</dbReference>
<dbReference type="InterPro" id="IPR036705">
    <property type="entry name" value="Ribosyl_crysJ1_sf"/>
</dbReference>
<feature type="binding site" evidence="3">
    <location>
        <position position="58"/>
    </location>
    <ligand>
        <name>Mg(2+)</name>
        <dbReference type="ChEBI" id="CHEBI:18420"/>
        <label>1</label>
    </ligand>
</feature>
<evidence type="ECO:0000313" key="5">
    <source>
        <dbReference type="Proteomes" id="UP000654279"/>
    </source>
</evidence>
<dbReference type="GO" id="GO:0016787">
    <property type="term" value="F:hydrolase activity"/>
    <property type="evidence" value="ECO:0007669"/>
    <property type="project" value="UniProtKB-KW"/>
</dbReference>
<proteinExistence type="inferred from homology"/>
<protein>
    <submittedName>
        <fullName evidence="4">ADP-ribosylglycohydrolase family protein</fullName>
    </submittedName>
</protein>
<feature type="binding site" evidence="3">
    <location>
        <position position="284"/>
    </location>
    <ligand>
        <name>Mg(2+)</name>
        <dbReference type="ChEBI" id="CHEBI:18420"/>
        <label>1</label>
    </ligand>
</feature>
<feature type="binding site" evidence="3">
    <location>
        <position position="282"/>
    </location>
    <ligand>
        <name>Mg(2+)</name>
        <dbReference type="ChEBI" id="CHEBI:18420"/>
        <label>1</label>
    </ligand>
</feature>